<dbReference type="Pfam" id="PF13392">
    <property type="entry name" value="HNH_3"/>
    <property type="match status" value="1"/>
</dbReference>
<reference evidence="2 3" key="1">
    <citation type="submission" date="2020-07" db="EMBL/GenBank/DDBJ databases">
        <authorList>
            <person name="Feng H."/>
        </authorList>
    </citation>
    <scope>NUCLEOTIDE SEQUENCE [LARGE SCALE GENOMIC DNA]</scope>
    <source>
        <strain evidence="3">s-11</strain>
    </source>
</reference>
<protein>
    <submittedName>
        <fullName evidence="2">HNH endonuclease</fullName>
    </submittedName>
</protein>
<dbReference type="EMBL" id="JACEIP010000004">
    <property type="protein sequence ID" value="MBA4542024.1"/>
    <property type="molecule type" value="Genomic_DNA"/>
</dbReference>
<evidence type="ECO:0000313" key="3">
    <source>
        <dbReference type="Proteomes" id="UP000530514"/>
    </source>
</evidence>
<dbReference type="Gene3D" id="3.90.75.20">
    <property type="match status" value="1"/>
</dbReference>
<name>A0A7W2AHS4_9BACL</name>
<proteinExistence type="predicted"/>
<dbReference type="InterPro" id="IPR003615">
    <property type="entry name" value="HNH_nuc"/>
</dbReference>
<dbReference type="OrthoDB" id="8974199at2"/>
<dbReference type="InterPro" id="IPR016177">
    <property type="entry name" value="DNA-bd_dom_sf"/>
</dbReference>
<keyword evidence="2" id="KW-0540">Nuclease</keyword>
<accession>A0A7W2AHS4</accession>
<sequence>MHQRIFLELKLEGKRKKNRKPTVEHIYEYSLNDDGTAILRVDDGRRRVESLVDAETIDILRENATRLYTIANANDEIYILAAVNGRNKPITHLVVPPGPDEVVDHLNGDTLDNRRENLRAVDRATNQRNRRVSHTNKTGFRGVHENKQTGKWTASIFLGQFDTPEEAAKVYREAYERLFPGVLFQE</sequence>
<dbReference type="Proteomes" id="UP000530514">
    <property type="component" value="Unassembled WGS sequence"/>
</dbReference>
<keyword evidence="3" id="KW-1185">Reference proteome</keyword>
<dbReference type="AlphaFoldDB" id="A0A7W2AHS4"/>
<evidence type="ECO:0000259" key="1">
    <source>
        <dbReference type="Pfam" id="PF13392"/>
    </source>
</evidence>
<feature type="domain" description="HNH nuclease" evidence="1">
    <location>
        <begin position="99"/>
        <end position="128"/>
    </location>
</feature>
<keyword evidence="2" id="KW-0378">Hydrolase</keyword>
<dbReference type="RefSeq" id="WP_052153906.1">
    <property type="nucleotide sequence ID" value="NZ_JACEIP010000004.1"/>
</dbReference>
<dbReference type="SUPFAM" id="SSF54171">
    <property type="entry name" value="DNA-binding domain"/>
    <property type="match status" value="1"/>
</dbReference>
<dbReference type="GO" id="GO:0003677">
    <property type="term" value="F:DNA binding"/>
    <property type="evidence" value="ECO:0007669"/>
    <property type="project" value="InterPro"/>
</dbReference>
<dbReference type="SUPFAM" id="SSF54060">
    <property type="entry name" value="His-Me finger endonucleases"/>
    <property type="match status" value="1"/>
</dbReference>
<dbReference type="InterPro" id="IPR044925">
    <property type="entry name" value="His-Me_finger_sf"/>
</dbReference>
<evidence type="ECO:0000313" key="2">
    <source>
        <dbReference type="EMBL" id="MBA4542024.1"/>
    </source>
</evidence>
<gene>
    <name evidence="2" type="ORF">H1164_03795</name>
</gene>
<comment type="caution">
    <text evidence="2">The sequence shown here is derived from an EMBL/GenBank/DDBJ whole genome shotgun (WGS) entry which is preliminary data.</text>
</comment>
<organism evidence="2 3">
    <name type="scientific">Thermoactinomyces daqus</name>
    <dbReference type="NCBI Taxonomy" id="1329516"/>
    <lineage>
        <taxon>Bacteria</taxon>
        <taxon>Bacillati</taxon>
        <taxon>Bacillota</taxon>
        <taxon>Bacilli</taxon>
        <taxon>Bacillales</taxon>
        <taxon>Thermoactinomycetaceae</taxon>
        <taxon>Thermoactinomyces</taxon>
    </lineage>
</organism>
<keyword evidence="2" id="KW-0255">Endonuclease</keyword>
<dbReference type="GO" id="GO:0004519">
    <property type="term" value="F:endonuclease activity"/>
    <property type="evidence" value="ECO:0007669"/>
    <property type="project" value="UniProtKB-KW"/>
</dbReference>